<gene>
    <name evidence="3" type="ORF">N7456_012721</name>
</gene>
<dbReference type="OrthoDB" id="2560628at2759"/>
<evidence type="ECO:0000313" key="4">
    <source>
        <dbReference type="Proteomes" id="UP001149165"/>
    </source>
</evidence>
<evidence type="ECO:0000313" key="3">
    <source>
        <dbReference type="EMBL" id="KAJ5083294.1"/>
    </source>
</evidence>
<evidence type="ECO:0000256" key="1">
    <source>
        <dbReference type="SAM" id="Phobius"/>
    </source>
</evidence>
<feature type="transmembrane region" description="Helical" evidence="1">
    <location>
        <begin position="103"/>
        <end position="126"/>
    </location>
</feature>
<feature type="transmembrane region" description="Helical" evidence="1">
    <location>
        <begin position="132"/>
        <end position="151"/>
    </location>
</feature>
<feature type="transmembrane region" description="Helical" evidence="1">
    <location>
        <begin position="204"/>
        <end position="223"/>
    </location>
</feature>
<evidence type="ECO:0000259" key="2">
    <source>
        <dbReference type="Pfam" id="PF24800"/>
    </source>
</evidence>
<feature type="transmembrane region" description="Helical" evidence="1">
    <location>
        <begin position="171"/>
        <end position="192"/>
    </location>
</feature>
<dbReference type="PANTHER" id="PTHR42109">
    <property type="entry name" value="UNPLACED GENOMIC SCAFFOLD UM_SCAF_CONTIG_1.265, WHOLE GENOME SHOTGUN SEQUENCE"/>
    <property type="match status" value="1"/>
</dbReference>
<feature type="domain" description="DUF7702" evidence="2">
    <location>
        <begin position="9"/>
        <end position="230"/>
    </location>
</feature>
<feature type="transmembrane region" description="Helical" evidence="1">
    <location>
        <begin position="12"/>
        <end position="30"/>
    </location>
</feature>
<organism evidence="3 4">
    <name type="scientific">Penicillium angulare</name>
    <dbReference type="NCBI Taxonomy" id="116970"/>
    <lineage>
        <taxon>Eukaryota</taxon>
        <taxon>Fungi</taxon>
        <taxon>Dikarya</taxon>
        <taxon>Ascomycota</taxon>
        <taxon>Pezizomycotina</taxon>
        <taxon>Eurotiomycetes</taxon>
        <taxon>Eurotiomycetidae</taxon>
        <taxon>Eurotiales</taxon>
        <taxon>Aspergillaceae</taxon>
        <taxon>Penicillium</taxon>
    </lineage>
</organism>
<protein>
    <recommendedName>
        <fullName evidence="2">DUF7702 domain-containing protein</fullName>
    </recommendedName>
</protein>
<feature type="transmembrane region" description="Helical" evidence="1">
    <location>
        <begin position="37"/>
        <end position="57"/>
    </location>
</feature>
<comment type="caution">
    <text evidence="3">The sequence shown here is derived from an EMBL/GenBank/DDBJ whole genome shotgun (WGS) entry which is preliminary data.</text>
</comment>
<feature type="transmembrane region" description="Helical" evidence="1">
    <location>
        <begin position="69"/>
        <end position="91"/>
    </location>
</feature>
<dbReference type="PANTHER" id="PTHR42109:SF3">
    <property type="entry name" value="INTEGRAL MEMBRANE PROTEIN (AFU_ORTHOLOGUE AFUA_5G00100)"/>
    <property type="match status" value="1"/>
</dbReference>
<keyword evidence="1" id="KW-0472">Membrane</keyword>
<dbReference type="EMBL" id="JAPQKH010000008">
    <property type="protein sequence ID" value="KAJ5083294.1"/>
    <property type="molecule type" value="Genomic_DNA"/>
</dbReference>
<keyword evidence="1" id="KW-1133">Transmembrane helix</keyword>
<keyword evidence="1" id="KW-0812">Transmembrane</keyword>
<sequence>MTGTSSTESLELAQIVFYATAFIPALFCFVKHRRHGLTGWLYVMAMCGLRLVGNGMAYHSLSTIGEANLTAQIISGIGLSPILLAALGILHEANHSIQERLPNILQGAGLLVPHLSILAGIALSAASKGKSYLLEAGMVVLALGWLMIVSFTAISLRSDSDSLRIDHEKKLLLAVTVALPLLGVRVIYSLAVAFADGRASGGSLAVQVIFGTIPEFLVVINYISAGIVTRNLAQECAGFTKPEPLQQDLMETFR</sequence>
<proteinExistence type="predicted"/>
<keyword evidence="4" id="KW-1185">Reference proteome</keyword>
<reference evidence="3" key="2">
    <citation type="journal article" date="2023" name="IMA Fungus">
        <title>Comparative genomic study of the Penicillium genus elucidates a diverse pangenome and 15 lateral gene transfer events.</title>
        <authorList>
            <person name="Petersen C."/>
            <person name="Sorensen T."/>
            <person name="Nielsen M.R."/>
            <person name="Sondergaard T.E."/>
            <person name="Sorensen J.L."/>
            <person name="Fitzpatrick D.A."/>
            <person name="Frisvad J.C."/>
            <person name="Nielsen K.L."/>
        </authorList>
    </citation>
    <scope>NUCLEOTIDE SEQUENCE</scope>
    <source>
        <strain evidence="3">IBT 30069</strain>
    </source>
</reference>
<dbReference type="Proteomes" id="UP001149165">
    <property type="component" value="Unassembled WGS sequence"/>
</dbReference>
<accession>A0A9W9JVG1</accession>
<dbReference type="Pfam" id="PF24800">
    <property type="entry name" value="DUF7702"/>
    <property type="match status" value="1"/>
</dbReference>
<name>A0A9W9JVG1_9EURO</name>
<dbReference type="AlphaFoldDB" id="A0A9W9JVG1"/>
<reference evidence="3" key="1">
    <citation type="submission" date="2022-11" db="EMBL/GenBank/DDBJ databases">
        <authorList>
            <person name="Petersen C."/>
        </authorList>
    </citation>
    <scope>NUCLEOTIDE SEQUENCE</scope>
    <source>
        <strain evidence="3">IBT 30069</strain>
    </source>
</reference>
<dbReference type="InterPro" id="IPR056119">
    <property type="entry name" value="DUF7702"/>
</dbReference>